<accession>A0ACB8ACG8</accession>
<comment type="caution">
    <text evidence="1">The sequence shown here is derived from an EMBL/GenBank/DDBJ whole genome shotgun (WGS) entry which is preliminary data.</text>
</comment>
<keyword evidence="2" id="KW-1185">Reference proteome</keyword>
<evidence type="ECO:0000313" key="1">
    <source>
        <dbReference type="EMBL" id="KAH7910992.1"/>
    </source>
</evidence>
<sequence>MIRWMLADSVIVRKIVDTEDSATHQDDDDAVSQSQEIHSEAVDDLHQDAQADVVPPAADDHHVGGSDDHNAVDPGASENNAQPMSQPPVDDDMEASGIINTASSDVDNTTPPRPSTPRQQHPYPMPVSADPTVPDPIGSSFMSPKASQQSPPPKANHQTPPRLIKIPGTPHLVLSPSNTPGLPTPTPVAIPVTASMLEVLSRGVSVSATDVMGSGSGSGLFTPRNGEDASAASSASGNDNEAEQEKADDGLATGVNEGLNGSVGVAAAEEATDVPQHAVRSSSEPNIIEEETPIEAEKGDEIVPDREDDEKIADRNRDVSPTPEREEVLTKPSSIDEYAGIDKHPNVNDDNEPVESQDQITDAVEVEADNLPEDSTSVAQCIADAQPVEVAEDTIQASDNPQQEEAAEHISNQSTPQLGYPDDPPSPQGPLVVDDPLKLRVTTSTAASDLQSHNPILPASDDGPSNSPADIMQSFTNVPTSAETERRSLSVDPPREPSPAEDQSNDREFVVADLKPLKRKRVSSLAKPSRIPRSKSLNTAKTVSSLKSKSKGKGKADAHDQGDVHDSSHKDNNSEYGSTSSSASVASKLLIGPGSNASRASSVFSNAPSDSLSVGHAFTPPLFHAHGNLHHHHGHRPLPPPVPPRPQPIVRAASSPQPSPEEKEPAPAVTGTPSSSIRPVVSSNSPVTRSNCRFHKISLPKEEGGPRVCFVVPGCSLGDKTLMDDEEIQDHGPATYDDYARLLGNIESLDFNSYLIGVLRQLVGVDLLRENEVFYLLQPGEEFHYKKLGRKASAIAKRVTRESSSAMARSGSPVYSSVMRSPASSLRPPVSAGGSISTSIGSSRSRARASRTESHSLCSASDGETVAQDEDGTRKLKRRRKGSIAPESSTISAGASSSQQAPEKKATSSNRGLMRRRSKRLGKDNAAFQPDSGDGEDSADEEASPKSRRKSRQKNRGTKRPRVQENEGEVNSESQSKKRRNHDAEE</sequence>
<evidence type="ECO:0000313" key="2">
    <source>
        <dbReference type="Proteomes" id="UP000790377"/>
    </source>
</evidence>
<gene>
    <name evidence="1" type="ORF">BJ138DRAFT_39342</name>
</gene>
<reference evidence="1" key="1">
    <citation type="journal article" date="2021" name="New Phytol.">
        <title>Evolutionary innovations through gain and loss of genes in the ectomycorrhizal Boletales.</title>
        <authorList>
            <person name="Wu G."/>
            <person name="Miyauchi S."/>
            <person name="Morin E."/>
            <person name="Kuo A."/>
            <person name="Drula E."/>
            <person name="Varga T."/>
            <person name="Kohler A."/>
            <person name="Feng B."/>
            <person name="Cao Y."/>
            <person name="Lipzen A."/>
            <person name="Daum C."/>
            <person name="Hundley H."/>
            <person name="Pangilinan J."/>
            <person name="Johnson J."/>
            <person name="Barry K."/>
            <person name="LaButti K."/>
            <person name="Ng V."/>
            <person name="Ahrendt S."/>
            <person name="Min B."/>
            <person name="Choi I.G."/>
            <person name="Park H."/>
            <person name="Plett J.M."/>
            <person name="Magnuson J."/>
            <person name="Spatafora J.W."/>
            <person name="Nagy L.G."/>
            <person name="Henrissat B."/>
            <person name="Grigoriev I.V."/>
            <person name="Yang Z.L."/>
            <person name="Xu J."/>
            <person name="Martin F.M."/>
        </authorList>
    </citation>
    <scope>NUCLEOTIDE SEQUENCE</scope>
    <source>
        <strain evidence="1">ATCC 28755</strain>
    </source>
</reference>
<dbReference type="Proteomes" id="UP000790377">
    <property type="component" value="Unassembled WGS sequence"/>
</dbReference>
<proteinExistence type="predicted"/>
<organism evidence="1 2">
    <name type="scientific">Hygrophoropsis aurantiaca</name>
    <dbReference type="NCBI Taxonomy" id="72124"/>
    <lineage>
        <taxon>Eukaryota</taxon>
        <taxon>Fungi</taxon>
        <taxon>Dikarya</taxon>
        <taxon>Basidiomycota</taxon>
        <taxon>Agaricomycotina</taxon>
        <taxon>Agaricomycetes</taxon>
        <taxon>Agaricomycetidae</taxon>
        <taxon>Boletales</taxon>
        <taxon>Coniophorineae</taxon>
        <taxon>Hygrophoropsidaceae</taxon>
        <taxon>Hygrophoropsis</taxon>
    </lineage>
</organism>
<dbReference type="EMBL" id="MU267693">
    <property type="protein sequence ID" value="KAH7910992.1"/>
    <property type="molecule type" value="Genomic_DNA"/>
</dbReference>
<name>A0ACB8ACG8_9AGAM</name>
<protein>
    <submittedName>
        <fullName evidence="1">Uncharacterized protein</fullName>
    </submittedName>
</protein>